<name>A0A914EDE3_9BILA</name>
<proteinExistence type="predicted"/>
<sequence>MVYMAGCKSDILPTAYGVVETWFILEDNGTLNGVTLIWNKNYILGFHVGASIIFYNEYHQMVFQSDWRYYGLNGNSKKIAHFEDRIPLDVLKSIRSFEIRSKLENGMGFLKSLSSCFGNKVEDENLKDNLI</sequence>
<protein>
    <submittedName>
        <fullName evidence="2">Uncharacterized protein</fullName>
    </submittedName>
</protein>
<evidence type="ECO:0000313" key="2">
    <source>
        <dbReference type="WBParaSite" id="ACRNAN_scaffold7024.g14647.t1"/>
    </source>
</evidence>
<dbReference type="AlphaFoldDB" id="A0A914EDE3"/>
<dbReference type="Proteomes" id="UP000887540">
    <property type="component" value="Unplaced"/>
</dbReference>
<organism evidence="1 2">
    <name type="scientific">Acrobeloides nanus</name>
    <dbReference type="NCBI Taxonomy" id="290746"/>
    <lineage>
        <taxon>Eukaryota</taxon>
        <taxon>Metazoa</taxon>
        <taxon>Ecdysozoa</taxon>
        <taxon>Nematoda</taxon>
        <taxon>Chromadorea</taxon>
        <taxon>Rhabditida</taxon>
        <taxon>Tylenchina</taxon>
        <taxon>Cephalobomorpha</taxon>
        <taxon>Cephaloboidea</taxon>
        <taxon>Cephalobidae</taxon>
        <taxon>Acrobeloides</taxon>
    </lineage>
</organism>
<keyword evidence="1" id="KW-1185">Reference proteome</keyword>
<dbReference type="WBParaSite" id="ACRNAN_scaffold7024.g14647.t1">
    <property type="protein sequence ID" value="ACRNAN_scaffold7024.g14647.t1"/>
    <property type="gene ID" value="ACRNAN_scaffold7024.g14647"/>
</dbReference>
<accession>A0A914EDE3</accession>
<reference evidence="2" key="1">
    <citation type="submission" date="2022-11" db="UniProtKB">
        <authorList>
            <consortium name="WormBaseParasite"/>
        </authorList>
    </citation>
    <scope>IDENTIFICATION</scope>
</reference>
<evidence type="ECO:0000313" key="1">
    <source>
        <dbReference type="Proteomes" id="UP000887540"/>
    </source>
</evidence>